<dbReference type="EMBL" id="NMUH01000009">
    <property type="protein sequence ID" value="MQL68178.1"/>
    <property type="molecule type" value="Genomic_DNA"/>
</dbReference>
<evidence type="ECO:0000313" key="3">
    <source>
        <dbReference type="Proteomes" id="UP000652761"/>
    </source>
</evidence>
<reference evidence="2" key="1">
    <citation type="submission" date="2017-07" db="EMBL/GenBank/DDBJ databases">
        <title>Taro Niue Genome Assembly and Annotation.</title>
        <authorList>
            <person name="Atibalentja N."/>
            <person name="Keating K."/>
            <person name="Fields C.J."/>
        </authorList>
    </citation>
    <scope>NUCLEOTIDE SEQUENCE</scope>
    <source>
        <strain evidence="2">Niue_2</strain>
        <tissue evidence="2">Leaf</tissue>
    </source>
</reference>
<comment type="caution">
    <text evidence="2">The sequence shown here is derived from an EMBL/GenBank/DDBJ whole genome shotgun (WGS) entry which is preliminary data.</text>
</comment>
<evidence type="ECO:0000313" key="2">
    <source>
        <dbReference type="EMBL" id="MQL68178.1"/>
    </source>
</evidence>
<feature type="region of interest" description="Disordered" evidence="1">
    <location>
        <begin position="36"/>
        <end position="58"/>
    </location>
</feature>
<protein>
    <submittedName>
        <fullName evidence="2">Uncharacterized protein</fullName>
    </submittedName>
</protein>
<sequence length="81" mass="9201">MVSKIPLQSLEALLYVVSSHCKPLSIFQFLSCPRSKQRRSPELKQQQLRPRPSGATANRSSVLRRLLLPFTQIVLLVDEAK</sequence>
<organism evidence="2 3">
    <name type="scientific">Colocasia esculenta</name>
    <name type="common">Wild taro</name>
    <name type="synonym">Arum esculentum</name>
    <dbReference type="NCBI Taxonomy" id="4460"/>
    <lineage>
        <taxon>Eukaryota</taxon>
        <taxon>Viridiplantae</taxon>
        <taxon>Streptophyta</taxon>
        <taxon>Embryophyta</taxon>
        <taxon>Tracheophyta</taxon>
        <taxon>Spermatophyta</taxon>
        <taxon>Magnoliopsida</taxon>
        <taxon>Liliopsida</taxon>
        <taxon>Araceae</taxon>
        <taxon>Aroideae</taxon>
        <taxon>Colocasieae</taxon>
        <taxon>Colocasia</taxon>
    </lineage>
</organism>
<keyword evidence="3" id="KW-1185">Reference proteome</keyword>
<dbReference type="Proteomes" id="UP000652761">
    <property type="component" value="Unassembled WGS sequence"/>
</dbReference>
<proteinExistence type="predicted"/>
<accession>A0A843T7X7</accession>
<name>A0A843T7X7_COLES</name>
<evidence type="ECO:0000256" key="1">
    <source>
        <dbReference type="SAM" id="MobiDB-lite"/>
    </source>
</evidence>
<gene>
    <name evidence="2" type="ORF">Taro_000448</name>
</gene>
<dbReference type="AlphaFoldDB" id="A0A843T7X7"/>